<dbReference type="EMBL" id="FN596261">
    <property type="protein sequence ID" value="CCB58913.1"/>
    <property type="molecule type" value="Genomic_DNA"/>
</dbReference>
<dbReference type="eggNOG" id="KOG0160">
    <property type="taxonomic scope" value="Eukaryota"/>
</dbReference>
<accession>F6HW49</accession>
<dbReference type="SMART" id="SM01132">
    <property type="entry name" value="DIL"/>
    <property type="match status" value="1"/>
</dbReference>
<evidence type="ECO:0000313" key="2">
    <source>
        <dbReference type="EMBL" id="CCB58913.1"/>
    </source>
</evidence>
<organism evidence="2 3">
    <name type="scientific">Vitis vinifera</name>
    <name type="common">Grape</name>
    <dbReference type="NCBI Taxonomy" id="29760"/>
    <lineage>
        <taxon>Eukaryota</taxon>
        <taxon>Viridiplantae</taxon>
        <taxon>Streptophyta</taxon>
        <taxon>Embryophyta</taxon>
        <taxon>Tracheophyta</taxon>
        <taxon>Spermatophyta</taxon>
        <taxon>Magnoliopsida</taxon>
        <taxon>eudicotyledons</taxon>
        <taxon>Gunneridae</taxon>
        <taxon>Pentapetalae</taxon>
        <taxon>rosids</taxon>
        <taxon>Vitales</taxon>
        <taxon>Vitaceae</taxon>
        <taxon>Viteae</taxon>
        <taxon>Vitis</taxon>
    </lineage>
</organism>
<dbReference type="HOGENOM" id="CLU_1172456_0_0_1"/>
<keyword evidence="3" id="KW-1185">Reference proteome</keyword>
<dbReference type="PaxDb" id="29760-VIT_03s0097g00350.t01"/>
<feature type="domain" description="Dilute" evidence="1">
    <location>
        <begin position="1"/>
        <end position="227"/>
    </location>
</feature>
<dbReference type="AlphaFoldDB" id="F6HW49"/>
<dbReference type="PANTHER" id="PTHR16027">
    <property type="entry name" value="DILUTE DOMAIN-CONTAINING PROTEIN YPR089W"/>
    <property type="match status" value="1"/>
</dbReference>
<sequence length="237" mass="27373">MHSMLLSPKRSLNKSIGMTHFRNQSTLYRFIIQAPRPSRASLVKGRSQANVVAQQALIAHWQSIVKSLNYYLKIMKANHVPPFLVRKVFTYSTGKHECCSFSNGEFVKIGLAELENWCHEATEEYAGSARDELRHIRQAVGILVLYRTQTGFSKLEKRKYFSQWFKIILLHCGYKDTATLGYWNRMGPFQAYRKHYALGVFHLGCDPHDLPFLPAKILKCKFSHLQSMNFKTRSVPS</sequence>
<gene>
    <name evidence="2" type="ordered locus">VIT_03s0097g00350</name>
</gene>
<reference evidence="3" key="1">
    <citation type="journal article" date="2007" name="Nature">
        <title>The grapevine genome sequence suggests ancestral hexaploidization in major angiosperm phyla.</title>
        <authorList>
            <consortium name="The French-Italian Public Consortium for Grapevine Genome Characterization."/>
            <person name="Jaillon O."/>
            <person name="Aury J.-M."/>
            <person name="Noel B."/>
            <person name="Policriti A."/>
            <person name="Clepet C."/>
            <person name="Casagrande A."/>
            <person name="Choisne N."/>
            <person name="Aubourg S."/>
            <person name="Vitulo N."/>
            <person name="Jubin C."/>
            <person name="Vezzi A."/>
            <person name="Legeai F."/>
            <person name="Hugueney P."/>
            <person name="Dasilva C."/>
            <person name="Horner D."/>
            <person name="Mica E."/>
            <person name="Jublot D."/>
            <person name="Poulain J."/>
            <person name="Bruyere C."/>
            <person name="Billault A."/>
            <person name="Segurens B."/>
            <person name="Gouyvenoux M."/>
            <person name="Ugarte E."/>
            <person name="Cattonaro F."/>
            <person name="Anthouard V."/>
            <person name="Vico V."/>
            <person name="Del Fabbro C."/>
            <person name="Alaux M."/>
            <person name="Di Gaspero G."/>
            <person name="Dumas V."/>
            <person name="Felice N."/>
            <person name="Paillard S."/>
            <person name="Juman I."/>
            <person name="Moroldo M."/>
            <person name="Scalabrin S."/>
            <person name="Canaguier A."/>
            <person name="Le Clainche I."/>
            <person name="Malacrida G."/>
            <person name="Durand E."/>
            <person name="Pesole G."/>
            <person name="Laucou V."/>
            <person name="Chatelet P."/>
            <person name="Merdinoglu D."/>
            <person name="Delledonne M."/>
            <person name="Pezzotti M."/>
            <person name="Lecharny A."/>
            <person name="Scarpelli C."/>
            <person name="Artiguenave F."/>
            <person name="Pe M.E."/>
            <person name="Valle G."/>
            <person name="Morgante M."/>
            <person name="Caboche M."/>
            <person name="Adam-Blondon A.-F."/>
            <person name="Weissenbach J."/>
            <person name="Quetier F."/>
            <person name="Wincker P."/>
        </authorList>
    </citation>
    <scope>NUCLEOTIDE SEQUENCE [LARGE SCALE GENOMIC DNA]</scope>
    <source>
        <strain evidence="3">cv. Pinot noir / PN40024</strain>
    </source>
</reference>
<dbReference type="Proteomes" id="UP000009183">
    <property type="component" value="Chromosome 3"/>
</dbReference>
<dbReference type="Pfam" id="PF01843">
    <property type="entry name" value="DIL"/>
    <property type="match status" value="1"/>
</dbReference>
<dbReference type="PROSITE" id="PS51126">
    <property type="entry name" value="DILUTE"/>
    <property type="match status" value="1"/>
</dbReference>
<proteinExistence type="predicted"/>
<protein>
    <recommendedName>
        <fullName evidence="1">Dilute domain-containing protein</fullName>
    </recommendedName>
</protein>
<name>F6HW49_VITVI</name>
<dbReference type="InterPro" id="IPR052072">
    <property type="entry name" value="Vascular_dev_regulator"/>
</dbReference>
<evidence type="ECO:0000313" key="3">
    <source>
        <dbReference type="Proteomes" id="UP000009183"/>
    </source>
</evidence>
<evidence type="ECO:0000259" key="1">
    <source>
        <dbReference type="PROSITE" id="PS51126"/>
    </source>
</evidence>
<dbReference type="PANTHER" id="PTHR16027:SF6">
    <property type="entry name" value="DILUTE DOMAIN-CONTAINING PROTEIN"/>
    <property type="match status" value="1"/>
</dbReference>
<dbReference type="InterPro" id="IPR002710">
    <property type="entry name" value="Dilute_dom"/>
</dbReference>
<dbReference type="InParanoid" id="F6HW49"/>